<sequence length="77" mass="8415">MADTITFRPDDDTLRALEVLTRDGTAVSAAVRSALIDAARRKAEAVIRAEAESLAGDESDRAEALQVLRDMETLRAW</sequence>
<dbReference type="EMBL" id="CP092488">
    <property type="protein sequence ID" value="UMB72042.1"/>
    <property type="molecule type" value="Genomic_DNA"/>
</dbReference>
<protein>
    <recommendedName>
        <fullName evidence="3">CopG family transcriptional regulator</fullName>
    </recommendedName>
</protein>
<evidence type="ECO:0008006" key="3">
    <source>
        <dbReference type="Google" id="ProtNLM"/>
    </source>
</evidence>
<accession>A0ABY3VX24</accession>
<dbReference type="Proteomes" id="UP001055336">
    <property type="component" value="Chromosome"/>
</dbReference>
<proteinExistence type="predicted"/>
<evidence type="ECO:0000313" key="1">
    <source>
        <dbReference type="EMBL" id="UMB72042.1"/>
    </source>
</evidence>
<dbReference type="RefSeq" id="WP_240263768.1">
    <property type="nucleotide sequence ID" value="NZ_CP092488.2"/>
</dbReference>
<evidence type="ECO:0000313" key="2">
    <source>
        <dbReference type="Proteomes" id="UP001055336"/>
    </source>
</evidence>
<organism evidence="1 2">
    <name type="scientific">Mycobacterium paraterrae</name>
    <dbReference type="NCBI Taxonomy" id="577492"/>
    <lineage>
        <taxon>Bacteria</taxon>
        <taxon>Bacillati</taxon>
        <taxon>Actinomycetota</taxon>
        <taxon>Actinomycetes</taxon>
        <taxon>Mycobacteriales</taxon>
        <taxon>Mycobacteriaceae</taxon>
        <taxon>Mycobacterium</taxon>
    </lineage>
</organism>
<gene>
    <name evidence="1" type="ORF">MKK62_12935</name>
</gene>
<name>A0ABY3VX24_9MYCO</name>
<reference evidence="1" key="1">
    <citation type="submission" date="2022-08" db="EMBL/GenBank/DDBJ databases">
        <title>Whole genome sequencing of non-tuberculosis mycobacteria type-strains.</title>
        <authorList>
            <person name="Igarashi Y."/>
            <person name="Osugi A."/>
            <person name="Mitarai S."/>
        </authorList>
    </citation>
    <scope>NUCLEOTIDE SEQUENCE</scope>
    <source>
        <strain evidence="1">DSM 45127</strain>
    </source>
</reference>
<keyword evidence="2" id="KW-1185">Reference proteome</keyword>